<evidence type="ECO:0008006" key="3">
    <source>
        <dbReference type="Google" id="ProtNLM"/>
    </source>
</evidence>
<dbReference type="Proteomes" id="UP000696573">
    <property type="component" value="Unassembled WGS sequence"/>
</dbReference>
<dbReference type="PANTHER" id="PTHR46082:SF6">
    <property type="entry name" value="AAA+ ATPASE DOMAIN-CONTAINING PROTEIN-RELATED"/>
    <property type="match status" value="1"/>
</dbReference>
<dbReference type="PANTHER" id="PTHR46082">
    <property type="entry name" value="ATP/GTP-BINDING PROTEIN-RELATED"/>
    <property type="match status" value="1"/>
</dbReference>
<protein>
    <recommendedName>
        <fullName evidence="3">Kinesin light chain</fullName>
    </recommendedName>
</protein>
<sequence>MMDSPGQISLLAVIAILTAFIWRWVLGGCARLIPEDAHVNKEIPMSKKSPKDCDTFRVVGVPVDWDLEQLGSFLVERKSSIPTIKSLAQEIDNRSRTATVIFQDILLSPKSRRRERILLPKPTDDQITGDQYLILDKAFLGITTLYTPPTDAHKIDVIALSGLGGHAFGSFKERGGDYIWLRDSLPHNITCEETGQPMARVMIYRYKSGIAESENIQNIEDLATTFHSSLHTLATAPLIRPIILITHSLGGLIVKQWLMVIDNADEMELFFQDQLEEGSLKTNTAETHTDYGLARYIPECKHGSVIVTTRNKKTGSRLARGKLPIEVGNINDDKAHSLLYAILEDEEISADETSLLSSRLEHLPLALVQAAAFIQENGIPLSEYIQLLDESDSAFVNRLSEPFETVGRDSKTPHAVTATWIISFNQIQRRNPLESDILSFISFFHWQAIPREFVEDYCSRRQPKDGDPTASAALTKALGTLKAFCFISEDKGRNLNMHRLFETRDKCLRLLPHAHAVLEHNTESKKDEKIARAKLLHCMGGYFMHRGQWATAEQHQIEAAKIFEEEEGEGHASIGNLAFIYRNQGRWEEAEKLEIQVIKTRKTKLGADHPSTLTSLANLASTSWNQGRWEEAEKLEVQVVETLQTKLGADHPDTLMSMGNLASTYWSQGRWEEAEKLEVQVMETRKIKLGADHPDTLTSINNLAHTWNSMDKKTEAMDLMQTCVRLRKMKLGVDHPHTRSSVLALDS</sequence>
<dbReference type="Gene3D" id="1.25.40.10">
    <property type="entry name" value="Tetratricopeptide repeat domain"/>
    <property type="match status" value="1"/>
</dbReference>
<dbReference type="Pfam" id="PF13424">
    <property type="entry name" value="TPR_12"/>
    <property type="match status" value="1"/>
</dbReference>
<reference evidence="1" key="1">
    <citation type="submission" date="2021-10" db="EMBL/GenBank/DDBJ databases">
        <authorList>
            <person name="Piombo E."/>
        </authorList>
    </citation>
    <scope>NUCLEOTIDE SEQUENCE</scope>
</reference>
<dbReference type="Pfam" id="PF13374">
    <property type="entry name" value="TPR_10"/>
    <property type="match status" value="2"/>
</dbReference>
<dbReference type="InterPro" id="IPR029058">
    <property type="entry name" value="AB_hydrolase_fold"/>
</dbReference>
<keyword evidence="2" id="KW-1185">Reference proteome</keyword>
<comment type="caution">
    <text evidence="1">The sequence shown here is derived from an EMBL/GenBank/DDBJ whole genome shotgun (WGS) entry which is preliminary data.</text>
</comment>
<dbReference type="SUPFAM" id="SSF53474">
    <property type="entry name" value="alpha/beta-Hydrolases"/>
    <property type="match status" value="1"/>
</dbReference>
<dbReference type="SUPFAM" id="SSF52540">
    <property type="entry name" value="P-loop containing nucleoside triphosphate hydrolases"/>
    <property type="match status" value="1"/>
</dbReference>
<evidence type="ECO:0000313" key="2">
    <source>
        <dbReference type="Proteomes" id="UP000696573"/>
    </source>
</evidence>
<dbReference type="OrthoDB" id="1658288at2759"/>
<dbReference type="EMBL" id="CABFNQ020000681">
    <property type="protein sequence ID" value="CAH0022663.1"/>
    <property type="molecule type" value="Genomic_DNA"/>
</dbReference>
<gene>
    <name evidence="1" type="ORF">CRHIZ90672A_00018879</name>
</gene>
<evidence type="ECO:0000313" key="1">
    <source>
        <dbReference type="EMBL" id="CAH0022663.1"/>
    </source>
</evidence>
<dbReference type="InterPro" id="IPR053137">
    <property type="entry name" value="NLR-like"/>
</dbReference>
<name>A0A9N9VJ12_9HYPO</name>
<dbReference type="InterPro" id="IPR027417">
    <property type="entry name" value="P-loop_NTPase"/>
</dbReference>
<accession>A0A9N9VJ12</accession>
<proteinExistence type="predicted"/>
<organism evidence="1 2">
    <name type="scientific">Clonostachys rhizophaga</name>
    <dbReference type="NCBI Taxonomy" id="160324"/>
    <lineage>
        <taxon>Eukaryota</taxon>
        <taxon>Fungi</taxon>
        <taxon>Dikarya</taxon>
        <taxon>Ascomycota</taxon>
        <taxon>Pezizomycotina</taxon>
        <taxon>Sordariomycetes</taxon>
        <taxon>Hypocreomycetidae</taxon>
        <taxon>Hypocreales</taxon>
        <taxon>Bionectriaceae</taxon>
        <taxon>Clonostachys</taxon>
    </lineage>
</organism>
<dbReference type="InterPro" id="IPR011990">
    <property type="entry name" value="TPR-like_helical_dom_sf"/>
</dbReference>
<dbReference type="AlphaFoldDB" id="A0A9N9VJ12"/>
<dbReference type="SUPFAM" id="SSF48452">
    <property type="entry name" value="TPR-like"/>
    <property type="match status" value="1"/>
</dbReference>